<name>A0A7V3YFA8_9BACT</name>
<keyword evidence="7 10" id="KW-0012">Acyltransferase</keyword>
<dbReference type="Gene3D" id="3.40.50.10750">
    <property type="entry name" value="Isocitrate/Isopropylmalate dehydrogenase-like"/>
    <property type="match status" value="1"/>
</dbReference>
<evidence type="ECO:0000256" key="6">
    <source>
        <dbReference type="ARBA" id="ARBA00022679"/>
    </source>
</evidence>
<evidence type="ECO:0000256" key="4">
    <source>
        <dbReference type="ARBA" id="ARBA00012707"/>
    </source>
</evidence>
<dbReference type="InterPro" id="IPR004614">
    <property type="entry name" value="P_AcTrfase"/>
</dbReference>
<dbReference type="GO" id="GO:0008959">
    <property type="term" value="F:phosphate acetyltransferase activity"/>
    <property type="evidence" value="ECO:0007669"/>
    <property type="project" value="UniProtKB-EC"/>
</dbReference>
<dbReference type="NCBIfam" id="NF007233">
    <property type="entry name" value="PRK09653.1"/>
    <property type="match status" value="1"/>
</dbReference>
<dbReference type="InterPro" id="IPR042112">
    <property type="entry name" value="P_AcTrfase_dom2"/>
</dbReference>
<dbReference type="Gene3D" id="3.40.50.10950">
    <property type="match status" value="1"/>
</dbReference>
<evidence type="ECO:0000256" key="1">
    <source>
        <dbReference type="ARBA" id="ARBA00000705"/>
    </source>
</evidence>
<evidence type="ECO:0000259" key="9">
    <source>
        <dbReference type="Pfam" id="PF01515"/>
    </source>
</evidence>
<dbReference type="NCBIfam" id="TIGR00651">
    <property type="entry name" value="pta"/>
    <property type="match status" value="1"/>
</dbReference>
<comment type="caution">
    <text evidence="10">The sequence shown here is derived from an EMBL/GenBank/DDBJ whole genome shotgun (WGS) entry which is preliminary data.</text>
</comment>
<gene>
    <name evidence="10" type="primary">pta</name>
    <name evidence="10" type="ORF">ENV30_01850</name>
</gene>
<proteinExistence type="inferred from homology"/>
<dbReference type="EC" id="2.3.1.8" evidence="4"/>
<evidence type="ECO:0000256" key="2">
    <source>
        <dbReference type="ARBA" id="ARBA00004989"/>
    </source>
</evidence>
<dbReference type="SUPFAM" id="SSF53659">
    <property type="entry name" value="Isocitrate/Isopropylmalate dehydrogenase-like"/>
    <property type="match status" value="1"/>
</dbReference>
<dbReference type="PIRSF" id="PIRSF000428">
    <property type="entry name" value="P_Ac_trans"/>
    <property type="match status" value="1"/>
</dbReference>
<dbReference type="InterPro" id="IPR050500">
    <property type="entry name" value="Phos_Acetyltrans/Butyryltrans"/>
</dbReference>
<dbReference type="InterPro" id="IPR002505">
    <property type="entry name" value="PTA_PTB"/>
</dbReference>
<evidence type="ECO:0000256" key="7">
    <source>
        <dbReference type="ARBA" id="ARBA00023315"/>
    </source>
</evidence>
<evidence type="ECO:0000313" key="10">
    <source>
        <dbReference type="EMBL" id="HGI30047.1"/>
    </source>
</evidence>
<dbReference type="EMBL" id="DTFV01000033">
    <property type="protein sequence ID" value="HGI30047.1"/>
    <property type="molecule type" value="Genomic_DNA"/>
</dbReference>
<protein>
    <recommendedName>
        <fullName evidence="5">Phosphate acetyltransferase</fullName>
        <ecNumber evidence="4">2.3.1.8</ecNumber>
    </recommendedName>
    <alternativeName>
        <fullName evidence="8">Phosphotransacetylase</fullName>
    </alternativeName>
</protein>
<dbReference type="Pfam" id="PF01515">
    <property type="entry name" value="PTA_PTB"/>
    <property type="match status" value="1"/>
</dbReference>
<sequence length="331" mass="35710">MDILARIRERARGLGKKIALPEGYDERVLRAASLATREGIASIVLLGDEGEIHRKAEALGVSLEGIGIRNPQKDPRRAAYVQSLFELRREKGVTLEKAEELLQNSMYYACMMLFHGEVDGVVGGAVFTSPDVIRPALQIIKTAPGIKLASSCFLMVFPSTQYGENGVFLFADCGFNPDPTAEELAYIAVTTARTFRLLVGGEPRVAMLSFSTKGSARHSRVDKVREATRIAQTLAPDLLIDGELQGDAALVPEVGARKAPGSPVAGRANVLIFPDLDAGNICYKLTERLAHGRAIGPILQGLAKPVNDLSRGCKAEDIVDQIAVTVLQTQF</sequence>
<evidence type="ECO:0000256" key="3">
    <source>
        <dbReference type="ARBA" id="ARBA00005656"/>
    </source>
</evidence>
<dbReference type="PANTHER" id="PTHR43356:SF3">
    <property type="entry name" value="PHOSPHATE ACETYLTRANSFERASE"/>
    <property type="match status" value="1"/>
</dbReference>
<comment type="catalytic activity">
    <reaction evidence="1">
        <text>acetyl-CoA + phosphate = acetyl phosphate + CoA</text>
        <dbReference type="Rhea" id="RHEA:19521"/>
        <dbReference type="ChEBI" id="CHEBI:22191"/>
        <dbReference type="ChEBI" id="CHEBI:43474"/>
        <dbReference type="ChEBI" id="CHEBI:57287"/>
        <dbReference type="ChEBI" id="CHEBI:57288"/>
        <dbReference type="EC" id="2.3.1.8"/>
    </reaction>
</comment>
<keyword evidence="6 10" id="KW-0808">Transferase</keyword>
<organism evidence="10">
    <name type="scientific">Candidatus Caldatribacterium californiense</name>
    <dbReference type="NCBI Taxonomy" id="1454726"/>
    <lineage>
        <taxon>Bacteria</taxon>
        <taxon>Pseudomonadati</taxon>
        <taxon>Atribacterota</taxon>
        <taxon>Atribacteria</taxon>
        <taxon>Atribacterales</taxon>
        <taxon>Candidatus Caldatribacteriaceae</taxon>
        <taxon>Candidatus Caldatribacterium</taxon>
    </lineage>
</organism>
<reference evidence="10" key="1">
    <citation type="journal article" date="2020" name="mSystems">
        <title>Genome- and Community-Level Interaction Insights into Carbon Utilization and Element Cycling Functions of Hydrothermarchaeota in Hydrothermal Sediment.</title>
        <authorList>
            <person name="Zhou Z."/>
            <person name="Liu Y."/>
            <person name="Xu W."/>
            <person name="Pan J."/>
            <person name="Luo Z.H."/>
            <person name="Li M."/>
        </authorList>
    </citation>
    <scope>NUCLEOTIDE SEQUENCE [LARGE SCALE GENOMIC DNA]</scope>
    <source>
        <strain evidence="10">SpSt-747</strain>
    </source>
</reference>
<evidence type="ECO:0000256" key="8">
    <source>
        <dbReference type="ARBA" id="ARBA00031108"/>
    </source>
</evidence>
<feature type="domain" description="Phosphate acetyl/butaryl transferase" evidence="9">
    <location>
        <begin position="3"/>
        <end position="326"/>
    </location>
</feature>
<dbReference type="AlphaFoldDB" id="A0A7V3YFA8"/>
<dbReference type="InterPro" id="IPR012147">
    <property type="entry name" value="P_Ac_Bu_trans"/>
</dbReference>
<dbReference type="InterPro" id="IPR042113">
    <property type="entry name" value="P_AcTrfase_dom1"/>
</dbReference>
<comment type="similarity">
    <text evidence="3">Belongs to the phosphate acetyltransferase and butyryltransferase family.</text>
</comment>
<evidence type="ECO:0000256" key="5">
    <source>
        <dbReference type="ARBA" id="ARBA00021528"/>
    </source>
</evidence>
<dbReference type="PANTHER" id="PTHR43356">
    <property type="entry name" value="PHOSPHATE ACETYLTRANSFERASE"/>
    <property type="match status" value="1"/>
</dbReference>
<comment type="pathway">
    <text evidence="2">Metabolic intermediate biosynthesis; acetyl-CoA biosynthesis; acetyl-CoA from acetate: step 2/2.</text>
</comment>
<accession>A0A7V3YFA8</accession>